<dbReference type="Proteomes" id="UP000494165">
    <property type="component" value="Unassembled WGS sequence"/>
</dbReference>
<dbReference type="GO" id="GO:0008270">
    <property type="term" value="F:zinc ion binding"/>
    <property type="evidence" value="ECO:0007669"/>
    <property type="project" value="UniProtKB-KW"/>
</dbReference>
<feature type="domain" description="C2H2-type" evidence="11">
    <location>
        <begin position="78"/>
        <end position="101"/>
    </location>
</feature>
<dbReference type="FunFam" id="3.30.160.60:FF:000322">
    <property type="entry name" value="GDNF-inducible zinc finger protein 1"/>
    <property type="match status" value="1"/>
</dbReference>
<dbReference type="SUPFAM" id="SSF57667">
    <property type="entry name" value="beta-beta-alpha zinc fingers"/>
    <property type="match status" value="7"/>
</dbReference>
<feature type="domain" description="C2H2-type" evidence="11">
    <location>
        <begin position="12"/>
        <end position="39"/>
    </location>
</feature>
<gene>
    <name evidence="12" type="ORF">CLODIP_2_CD12517</name>
</gene>
<dbReference type="FunFam" id="3.30.160.60:FF:000145">
    <property type="entry name" value="Zinc finger protein 574"/>
    <property type="match status" value="1"/>
</dbReference>
<evidence type="ECO:0000256" key="9">
    <source>
        <dbReference type="ARBA" id="ARBA00023242"/>
    </source>
</evidence>
<evidence type="ECO:0000256" key="2">
    <source>
        <dbReference type="ARBA" id="ARBA00022723"/>
    </source>
</evidence>
<evidence type="ECO:0000256" key="3">
    <source>
        <dbReference type="ARBA" id="ARBA00022737"/>
    </source>
</evidence>
<keyword evidence="5" id="KW-0862">Zinc</keyword>
<evidence type="ECO:0000313" key="13">
    <source>
        <dbReference type="Proteomes" id="UP000494165"/>
    </source>
</evidence>
<dbReference type="GO" id="GO:0001228">
    <property type="term" value="F:DNA-binding transcription activator activity, RNA polymerase II-specific"/>
    <property type="evidence" value="ECO:0007669"/>
    <property type="project" value="TreeGrafter"/>
</dbReference>
<evidence type="ECO:0000256" key="4">
    <source>
        <dbReference type="ARBA" id="ARBA00022771"/>
    </source>
</evidence>
<dbReference type="FunFam" id="3.30.160.60:FF:001049">
    <property type="entry name" value="zinc finger protein 319"/>
    <property type="match status" value="1"/>
</dbReference>
<feature type="domain" description="C2H2-type" evidence="11">
    <location>
        <begin position="330"/>
        <end position="358"/>
    </location>
</feature>
<evidence type="ECO:0000256" key="5">
    <source>
        <dbReference type="ARBA" id="ARBA00022833"/>
    </source>
</evidence>
<accession>A0A8S1E3L3</accession>
<dbReference type="Pfam" id="PF13894">
    <property type="entry name" value="zf-C2H2_4"/>
    <property type="match status" value="1"/>
</dbReference>
<dbReference type="PROSITE" id="PS50157">
    <property type="entry name" value="ZINC_FINGER_C2H2_2"/>
    <property type="match status" value="12"/>
</dbReference>
<feature type="domain" description="C2H2-type" evidence="11">
    <location>
        <begin position="417"/>
        <end position="444"/>
    </location>
</feature>
<keyword evidence="13" id="KW-1185">Reference proteome</keyword>
<dbReference type="Pfam" id="PF00096">
    <property type="entry name" value="zf-C2H2"/>
    <property type="match status" value="5"/>
</dbReference>
<feature type="domain" description="C2H2-type" evidence="11">
    <location>
        <begin position="446"/>
        <end position="470"/>
    </location>
</feature>
<keyword evidence="3" id="KW-0677">Repeat</keyword>
<dbReference type="PANTHER" id="PTHR24376:SF216">
    <property type="entry name" value="ZINC FINGER PROTEIN 420-LIKE"/>
    <property type="match status" value="1"/>
</dbReference>
<evidence type="ECO:0000259" key="11">
    <source>
        <dbReference type="PROSITE" id="PS50157"/>
    </source>
</evidence>
<dbReference type="Pfam" id="PF12874">
    <property type="entry name" value="zf-met"/>
    <property type="match status" value="1"/>
</dbReference>
<dbReference type="GO" id="GO:0000978">
    <property type="term" value="F:RNA polymerase II cis-regulatory region sequence-specific DNA binding"/>
    <property type="evidence" value="ECO:0007669"/>
    <property type="project" value="TreeGrafter"/>
</dbReference>
<proteinExistence type="predicted"/>
<dbReference type="Gene3D" id="3.30.160.60">
    <property type="entry name" value="Classic Zinc Finger"/>
    <property type="match status" value="8"/>
</dbReference>
<evidence type="ECO:0000256" key="7">
    <source>
        <dbReference type="ARBA" id="ARBA00023125"/>
    </source>
</evidence>
<feature type="domain" description="C2H2-type" evidence="11">
    <location>
        <begin position="360"/>
        <end position="387"/>
    </location>
</feature>
<keyword evidence="7" id="KW-0238">DNA-binding</keyword>
<evidence type="ECO:0000256" key="10">
    <source>
        <dbReference type="PROSITE-ProRule" id="PRU00042"/>
    </source>
</evidence>
<dbReference type="GO" id="GO:0005634">
    <property type="term" value="C:nucleus"/>
    <property type="evidence" value="ECO:0007669"/>
    <property type="project" value="UniProtKB-SubCell"/>
</dbReference>
<evidence type="ECO:0000313" key="12">
    <source>
        <dbReference type="EMBL" id="CAB3387528.1"/>
    </source>
</evidence>
<feature type="domain" description="C2H2-type" evidence="11">
    <location>
        <begin position="123"/>
        <end position="145"/>
    </location>
</feature>
<feature type="domain" description="C2H2-type" evidence="11">
    <location>
        <begin position="302"/>
        <end position="329"/>
    </location>
</feature>
<keyword evidence="2" id="KW-0479">Metal-binding</keyword>
<comment type="caution">
    <text evidence="12">The sequence shown here is derived from an EMBL/GenBank/DDBJ whole genome shotgun (WGS) entry which is preliminary data.</text>
</comment>
<evidence type="ECO:0000256" key="6">
    <source>
        <dbReference type="ARBA" id="ARBA00023015"/>
    </source>
</evidence>
<evidence type="ECO:0000256" key="1">
    <source>
        <dbReference type="ARBA" id="ARBA00004123"/>
    </source>
</evidence>
<feature type="domain" description="C2H2-type" evidence="11">
    <location>
        <begin position="502"/>
        <end position="525"/>
    </location>
</feature>
<organism evidence="12 13">
    <name type="scientific">Cloeon dipterum</name>
    <dbReference type="NCBI Taxonomy" id="197152"/>
    <lineage>
        <taxon>Eukaryota</taxon>
        <taxon>Metazoa</taxon>
        <taxon>Ecdysozoa</taxon>
        <taxon>Arthropoda</taxon>
        <taxon>Hexapoda</taxon>
        <taxon>Insecta</taxon>
        <taxon>Pterygota</taxon>
        <taxon>Palaeoptera</taxon>
        <taxon>Ephemeroptera</taxon>
        <taxon>Pisciforma</taxon>
        <taxon>Baetidae</taxon>
        <taxon>Cloeon</taxon>
    </lineage>
</organism>
<dbReference type="InterPro" id="IPR013087">
    <property type="entry name" value="Znf_C2H2_type"/>
</dbReference>
<sequence>MHDLFATNGERNWCGLCNKLFTGMANFQAHMPTHAKQTEAPAQFPCDFQDCDKRFFEKEHLMLHLKHEHKIKDKRLIFDCSFCDQVYARKTNFVDHLRIKHYAMDCVVAVSPARILSTLDGHLKCNFCPEKFSSKANLETHILWHLRCLIQGNGAFIFGCVLCPYKGKKYRTTERHYRDSHKIDWPFFLFECDYCSMGFIHESNFLAHDTDKKRAKLERNTHEKLQGGTKRAWLPRKCEMCGEAGHDARDHGDLTPLECDWCEQLLWTKHQMESHQRRHLREANKSRGVGRPRRRPLHNGPFPCSICEKTFKHQGQVKIHMRLHTGERPFACSQCDKAYATRNRLNLHVKRTHMVLKKEHSCEVCGKQFENHSTLMFHRKIHFPDSRTEKCEVCGWSTYSKGNLKKHMATHATERPYVCDECGKRFTEKFILQKHREVHRPDRQVFKCHLCEKTFSTQHSLKNHVKRHQGLLNYECDLCDAAYSQINYLLRHKWEKHKVMPYKCETCDKGFTHLRLLKNHCIEEHFRGDVIHEVPS</sequence>
<keyword evidence="6" id="KW-0805">Transcription regulation</keyword>
<keyword evidence="9" id="KW-0539">Nucleus</keyword>
<evidence type="ECO:0000256" key="8">
    <source>
        <dbReference type="ARBA" id="ARBA00023163"/>
    </source>
</evidence>
<keyword evidence="8" id="KW-0804">Transcription</keyword>
<dbReference type="PROSITE" id="PS00028">
    <property type="entry name" value="ZINC_FINGER_C2H2_1"/>
    <property type="match status" value="12"/>
</dbReference>
<feature type="domain" description="C2H2-type" evidence="11">
    <location>
        <begin position="474"/>
        <end position="497"/>
    </location>
</feature>
<dbReference type="InterPro" id="IPR036236">
    <property type="entry name" value="Znf_C2H2_sf"/>
</dbReference>
<dbReference type="EMBL" id="CADEPI010000586">
    <property type="protein sequence ID" value="CAB3387528.1"/>
    <property type="molecule type" value="Genomic_DNA"/>
</dbReference>
<keyword evidence="4 10" id="KW-0863">Zinc-finger</keyword>
<comment type="subcellular location">
    <subcellularLocation>
        <location evidence="1">Nucleus</location>
    </subcellularLocation>
</comment>
<protein>
    <recommendedName>
        <fullName evidence="11">C2H2-type domain-containing protein</fullName>
    </recommendedName>
</protein>
<feature type="domain" description="C2H2-type" evidence="11">
    <location>
        <begin position="389"/>
        <end position="416"/>
    </location>
</feature>
<name>A0A8S1E3L3_9INSE</name>
<dbReference type="PANTHER" id="PTHR24376">
    <property type="entry name" value="ZINC FINGER PROTEIN"/>
    <property type="match status" value="1"/>
</dbReference>
<dbReference type="OrthoDB" id="6077919at2759"/>
<feature type="domain" description="C2H2-type" evidence="11">
    <location>
        <begin position="44"/>
        <end position="74"/>
    </location>
</feature>
<dbReference type="SMART" id="SM00355">
    <property type="entry name" value="ZnF_C2H2"/>
    <property type="match status" value="15"/>
</dbReference>
<dbReference type="AlphaFoldDB" id="A0A8S1E3L3"/>
<reference evidence="12 13" key="1">
    <citation type="submission" date="2020-04" db="EMBL/GenBank/DDBJ databases">
        <authorList>
            <person name="Alioto T."/>
            <person name="Alioto T."/>
            <person name="Gomez Garrido J."/>
        </authorList>
    </citation>
    <scope>NUCLEOTIDE SEQUENCE [LARGE SCALE GENOMIC DNA]</scope>
</reference>